<sequence length="636" mass="69401">MKEKKKDIPPTMQKLTTSSPPTALSFKTQDPNSNNIQELVPPLTPATEVDLQKSCARLVQSTGYSRSFKDAINSSASKNATTTMTTTQRRGNGTIPVVRSYNRAAASSSSSSKSGSRTPVGRVVKTGSSSSSAGHRRNGSTVRYEKTSTSKYVPPRRPAPEKALPVARRVRVKREDIGGSEEEGSSSSTVVKEKGQLENREKKSMDTIKEAKSSDGSSVEETRTATTEKNKKVGVKKLVNVMTGYIRQHEASSQPAMESQSSPSMSNEVSPLKEKSNPWESLQIKSSKRKDGTTYIEAIPEHLQTKTSSDEEGKHTGLKRSVSKRLGNAVKEYVKPPHVDRFTPEPLHPISPTSKEESKKTEQQKKYRVTKAMREYVRPSPTDISNVTIEEEGQPPSSQTSKPERTSKYIPAKPPSPVEKPTSPTLTTTKDKKPTSPTIATTKDKDLQKASTESTTSKQPTANNHSHHNPFRLLHDYVKPSMTELPTLQTNIPQAPTHLSPILPSERKPLTTQRSQPSMPYVPPKIRPRGKTLPLDDNPLSPKPTSPNNPSTVAAAAAAATRQGPIFGGGYPAKQDIIATTTTTTTTTSTAGSKDKENRGPISPGFFGRNPGGSGFRIHFSHFLNKQRSDGYDQLE</sequence>
<protein>
    <submittedName>
        <fullName evidence="2">Uncharacterized protein</fullName>
    </submittedName>
</protein>
<evidence type="ECO:0000313" key="3">
    <source>
        <dbReference type="Proteomes" id="UP000474640"/>
    </source>
</evidence>
<name>A0A7C8VNV0_ORBOL</name>
<reference evidence="2 3" key="1">
    <citation type="submission" date="2020-01" db="EMBL/GenBank/DDBJ databases">
        <authorList>
            <person name="Palmer J.M."/>
        </authorList>
    </citation>
    <scope>NUCLEOTIDE SEQUENCE [LARGE SCALE GENOMIC DNA]</scope>
    <source>
        <strain evidence="2 3">TWF970</strain>
    </source>
</reference>
<evidence type="ECO:0000313" key="2">
    <source>
        <dbReference type="EMBL" id="KAF3288642.1"/>
    </source>
</evidence>
<feature type="region of interest" description="Disordered" evidence="1">
    <location>
        <begin position="492"/>
        <end position="557"/>
    </location>
</feature>
<feature type="compositionally biased region" description="Polar residues" evidence="1">
    <location>
        <begin position="251"/>
        <end position="269"/>
    </location>
</feature>
<feature type="compositionally biased region" description="Polar residues" evidence="1">
    <location>
        <begin position="13"/>
        <end position="37"/>
    </location>
</feature>
<evidence type="ECO:0000256" key="1">
    <source>
        <dbReference type="SAM" id="MobiDB-lite"/>
    </source>
</evidence>
<accession>A0A7C8VNV0</accession>
<feature type="compositionally biased region" description="Basic and acidic residues" evidence="1">
    <location>
        <begin position="299"/>
        <end position="315"/>
    </location>
</feature>
<comment type="caution">
    <text evidence="2">The sequence shown here is derived from an EMBL/GenBank/DDBJ whole genome shotgun (WGS) entry which is preliminary data.</text>
</comment>
<feature type="region of interest" description="Disordered" evidence="1">
    <location>
        <begin position="1"/>
        <end position="40"/>
    </location>
</feature>
<feature type="compositionally biased region" description="Basic and acidic residues" evidence="1">
    <location>
        <begin position="191"/>
        <end position="213"/>
    </location>
</feature>
<feature type="compositionally biased region" description="Low complexity" evidence="1">
    <location>
        <begin position="548"/>
        <end position="557"/>
    </location>
</feature>
<organism evidence="2 3">
    <name type="scientific">Orbilia oligospora</name>
    <name type="common">Nematode-trapping fungus</name>
    <name type="synonym">Arthrobotrys oligospora</name>
    <dbReference type="NCBI Taxonomy" id="2813651"/>
    <lineage>
        <taxon>Eukaryota</taxon>
        <taxon>Fungi</taxon>
        <taxon>Dikarya</taxon>
        <taxon>Ascomycota</taxon>
        <taxon>Pezizomycotina</taxon>
        <taxon>Orbiliomycetes</taxon>
        <taxon>Orbiliales</taxon>
        <taxon>Orbiliaceae</taxon>
        <taxon>Orbilia</taxon>
    </lineage>
</organism>
<feature type="compositionally biased region" description="Low complexity" evidence="1">
    <location>
        <begin position="99"/>
        <end position="117"/>
    </location>
</feature>
<feature type="compositionally biased region" description="Polar residues" evidence="1">
    <location>
        <begin position="449"/>
        <end position="464"/>
    </location>
</feature>
<dbReference type="AlphaFoldDB" id="A0A7C8VNV0"/>
<feature type="region of interest" description="Disordered" evidence="1">
    <location>
        <begin position="249"/>
        <end position="478"/>
    </location>
</feature>
<dbReference type="Proteomes" id="UP000474640">
    <property type="component" value="Unassembled WGS sequence"/>
</dbReference>
<proteinExistence type="predicted"/>
<feature type="region of interest" description="Disordered" evidence="1">
    <location>
        <begin position="73"/>
        <end position="228"/>
    </location>
</feature>
<feature type="compositionally biased region" description="Basic and acidic residues" evidence="1">
    <location>
        <begin position="332"/>
        <end position="343"/>
    </location>
</feature>
<gene>
    <name evidence="2" type="ORF">TWF970_005704</name>
</gene>
<dbReference type="OrthoDB" id="5419321at2759"/>
<dbReference type="EMBL" id="JAABOJ010000003">
    <property type="protein sequence ID" value="KAF3288642.1"/>
    <property type="molecule type" value="Genomic_DNA"/>
</dbReference>
<feature type="region of interest" description="Disordered" evidence="1">
    <location>
        <begin position="582"/>
        <end position="613"/>
    </location>
</feature>
<feature type="compositionally biased region" description="Basic and acidic residues" evidence="1">
    <location>
        <begin position="354"/>
        <end position="365"/>
    </location>
</feature>